<feature type="domain" description="Histidine kinase" evidence="8">
    <location>
        <begin position="230"/>
        <end position="468"/>
    </location>
</feature>
<dbReference type="SMART" id="SM00388">
    <property type="entry name" value="HisKA"/>
    <property type="match status" value="1"/>
</dbReference>
<evidence type="ECO:0000256" key="6">
    <source>
        <dbReference type="ARBA" id="ARBA00023012"/>
    </source>
</evidence>
<evidence type="ECO:0000256" key="2">
    <source>
        <dbReference type="ARBA" id="ARBA00012438"/>
    </source>
</evidence>
<keyword evidence="6" id="KW-0902">Two-component regulatory system</keyword>
<dbReference type="SMART" id="SM00387">
    <property type="entry name" value="HATPase_c"/>
    <property type="match status" value="1"/>
</dbReference>
<dbReference type="PANTHER" id="PTHR43711:SF26">
    <property type="entry name" value="SENSOR HISTIDINE KINASE RCSC"/>
    <property type="match status" value="1"/>
</dbReference>
<keyword evidence="3" id="KW-0597">Phosphoprotein</keyword>
<evidence type="ECO:0000256" key="1">
    <source>
        <dbReference type="ARBA" id="ARBA00000085"/>
    </source>
</evidence>
<dbReference type="PRINTS" id="PR00344">
    <property type="entry name" value="BCTRLSENSOR"/>
</dbReference>
<dbReference type="InterPro" id="IPR003661">
    <property type="entry name" value="HisK_dim/P_dom"/>
</dbReference>
<keyword evidence="5" id="KW-0418">Kinase</keyword>
<evidence type="ECO:0000313" key="9">
    <source>
        <dbReference type="EMBL" id="MDI1436276.1"/>
    </source>
</evidence>
<dbReference type="InterPro" id="IPR003594">
    <property type="entry name" value="HATPase_dom"/>
</dbReference>
<dbReference type="Proteomes" id="UP001160301">
    <property type="component" value="Unassembled WGS sequence"/>
</dbReference>
<reference evidence="9 10" key="1">
    <citation type="submission" date="2023-04" db="EMBL/GenBank/DDBJ databases">
        <title>The genome sequence of Polyangium sorediatum DSM14670.</title>
        <authorList>
            <person name="Zhang X."/>
        </authorList>
    </citation>
    <scope>NUCLEOTIDE SEQUENCE [LARGE SCALE GENOMIC DNA]</scope>
    <source>
        <strain evidence="9 10">DSM 14670</strain>
    </source>
</reference>
<dbReference type="PROSITE" id="PS50109">
    <property type="entry name" value="HIS_KIN"/>
    <property type="match status" value="1"/>
</dbReference>
<comment type="caution">
    <text evidence="9">The sequence shown here is derived from an EMBL/GenBank/DDBJ whole genome shotgun (WGS) entry which is preliminary data.</text>
</comment>
<dbReference type="InterPro" id="IPR004358">
    <property type="entry name" value="Sig_transdc_His_kin-like_C"/>
</dbReference>
<dbReference type="RefSeq" id="WP_284721666.1">
    <property type="nucleotide sequence ID" value="NZ_JARZHI010000077.1"/>
</dbReference>
<feature type="coiled-coil region" evidence="7">
    <location>
        <begin position="193"/>
        <end position="220"/>
    </location>
</feature>
<keyword evidence="9" id="KW-0067">ATP-binding</keyword>
<dbReference type="Gene3D" id="1.10.287.130">
    <property type="match status" value="1"/>
</dbReference>
<keyword evidence="9" id="KW-0547">Nucleotide-binding</keyword>
<keyword evidence="7" id="KW-0175">Coiled coil</keyword>
<dbReference type="SUPFAM" id="SSF47384">
    <property type="entry name" value="Homodimeric domain of signal transducing histidine kinase"/>
    <property type="match status" value="1"/>
</dbReference>
<evidence type="ECO:0000256" key="3">
    <source>
        <dbReference type="ARBA" id="ARBA00022553"/>
    </source>
</evidence>
<dbReference type="InterPro" id="IPR050736">
    <property type="entry name" value="Sensor_HK_Regulatory"/>
</dbReference>
<sequence>MSDERSVDVDALGLGLGPLRLEDLVDREAMRGMVGSIEQVFGMPVRIVSNSGVSLASSSREAPLCAMINEEPAGRRACGAIVSEVKRLRVTSSEGTTHGCFTGARYRVVPIEYEGGTIGRAILGPYLPPAAESVPDTLLAIEGVDPARAAELLPHMARATEATAETVAKHLVAVLDVILWSGHKALLTSKMHIASIRESYRELSEKNAALEQAYERQQELDKLKSNFLATISHELRTPLTSILGYSEMLVGGIAGELTGPQLDFVQIIHSKSDQLLKLIMSLLDLSKLESGTVMMRRSDVAIGAVLAEAASTVAPVATKKGVTLTVDAPADLPLVLGDPERLRQVFVNLGENAIKFTPTGGTVQMVARQMATEVDGGGDEPGMVLLAPLRQMVEVRVTDTGIGIPAAERDKVFDPFYQVDQSSTREHGGTGLGLSIVKRLVEAHHGTVHIEGHEPTGAVFVVRLPASRPSSPPSHGAISVRFA</sequence>
<comment type="catalytic activity">
    <reaction evidence="1">
        <text>ATP + protein L-histidine = ADP + protein N-phospho-L-histidine.</text>
        <dbReference type="EC" id="2.7.13.3"/>
    </reaction>
</comment>
<dbReference type="CDD" id="cd00082">
    <property type="entry name" value="HisKA"/>
    <property type="match status" value="1"/>
</dbReference>
<dbReference type="InterPro" id="IPR005467">
    <property type="entry name" value="His_kinase_dom"/>
</dbReference>
<evidence type="ECO:0000256" key="7">
    <source>
        <dbReference type="SAM" id="Coils"/>
    </source>
</evidence>
<proteinExistence type="predicted"/>
<evidence type="ECO:0000313" key="10">
    <source>
        <dbReference type="Proteomes" id="UP001160301"/>
    </source>
</evidence>
<dbReference type="Pfam" id="PF10114">
    <property type="entry name" value="PocR"/>
    <property type="match status" value="1"/>
</dbReference>
<dbReference type="Gene3D" id="3.30.565.10">
    <property type="entry name" value="Histidine kinase-like ATPase, C-terminal domain"/>
    <property type="match status" value="1"/>
</dbReference>
<dbReference type="InterPro" id="IPR036890">
    <property type="entry name" value="HATPase_C_sf"/>
</dbReference>
<evidence type="ECO:0000256" key="5">
    <source>
        <dbReference type="ARBA" id="ARBA00022777"/>
    </source>
</evidence>
<gene>
    <name evidence="9" type="ORF">QHF89_42625</name>
</gene>
<dbReference type="EC" id="2.7.13.3" evidence="2"/>
<organism evidence="9 10">
    <name type="scientific">Polyangium sorediatum</name>
    <dbReference type="NCBI Taxonomy" id="889274"/>
    <lineage>
        <taxon>Bacteria</taxon>
        <taxon>Pseudomonadati</taxon>
        <taxon>Myxococcota</taxon>
        <taxon>Polyangia</taxon>
        <taxon>Polyangiales</taxon>
        <taxon>Polyangiaceae</taxon>
        <taxon>Polyangium</taxon>
    </lineage>
</organism>
<evidence type="ECO:0000259" key="8">
    <source>
        <dbReference type="PROSITE" id="PS50109"/>
    </source>
</evidence>
<evidence type="ECO:0000256" key="4">
    <source>
        <dbReference type="ARBA" id="ARBA00022679"/>
    </source>
</evidence>
<dbReference type="Pfam" id="PF00512">
    <property type="entry name" value="HisKA"/>
    <property type="match status" value="1"/>
</dbReference>
<dbReference type="PANTHER" id="PTHR43711">
    <property type="entry name" value="TWO-COMPONENT HISTIDINE KINASE"/>
    <property type="match status" value="1"/>
</dbReference>
<dbReference type="Pfam" id="PF02518">
    <property type="entry name" value="HATPase_c"/>
    <property type="match status" value="1"/>
</dbReference>
<accession>A0ABT6P6U8</accession>
<name>A0ABT6P6U8_9BACT</name>
<dbReference type="GO" id="GO:0005524">
    <property type="term" value="F:ATP binding"/>
    <property type="evidence" value="ECO:0007669"/>
    <property type="project" value="UniProtKB-KW"/>
</dbReference>
<keyword evidence="10" id="KW-1185">Reference proteome</keyword>
<dbReference type="InterPro" id="IPR018771">
    <property type="entry name" value="PocR_dom"/>
</dbReference>
<protein>
    <recommendedName>
        <fullName evidence="2">histidine kinase</fullName>
        <ecNumber evidence="2">2.7.13.3</ecNumber>
    </recommendedName>
</protein>
<dbReference type="SUPFAM" id="SSF55874">
    <property type="entry name" value="ATPase domain of HSP90 chaperone/DNA topoisomerase II/histidine kinase"/>
    <property type="match status" value="1"/>
</dbReference>
<dbReference type="InterPro" id="IPR036097">
    <property type="entry name" value="HisK_dim/P_sf"/>
</dbReference>
<dbReference type="EMBL" id="JARZHI010000077">
    <property type="protein sequence ID" value="MDI1436276.1"/>
    <property type="molecule type" value="Genomic_DNA"/>
</dbReference>
<keyword evidence="4" id="KW-0808">Transferase</keyword>